<comment type="caution">
    <text evidence="3">The sequence shown here is derived from an EMBL/GenBank/DDBJ whole genome shotgun (WGS) entry which is preliminary data.</text>
</comment>
<feature type="transmembrane region" description="Helical" evidence="1">
    <location>
        <begin position="2024"/>
        <end position="2048"/>
    </location>
</feature>
<dbReference type="PROSITE" id="PS50011">
    <property type="entry name" value="PROTEIN_KINASE_DOM"/>
    <property type="match status" value="1"/>
</dbReference>
<dbReference type="InterPro" id="IPR000719">
    <property type="entry name" value="Prot_kinase_dom"/>
</dbReference>
<dbReference type="Proteomes" id="UP001281761">
    <property type="component" value="Unassembled WGS sequence"/>
</dbReference>
<protein>
    <recommendedName>
        <fullName evidence="2">Protein kinase domain-containing protein</fullName>
    </recommendedName>
</protein>
<keyword evidence="1" id="KW-1133">Transmembrane helix</keyword>
<dbReference type="SUPFAM" id="SSF56112">
    <property type="entry name" value="Protein kinase-like (PK-like)"/>
    <property type="match status" value="1"/>
</dbReference>
<name>A0ABQ9Y372_9EUKA</name>
<dbReference type="Gene3D" id="1.10.510.10">
    <property type="entry name" value="Transferase(Phosphotransferase) domain 1"/>
    <property type="match status" value="1"/>
</dbReference>
<evidence type="ECO:0000259" key="2">
    <source>
        <dbReference type="PROSITE" id="PS50011"/>
    </source>
</evidence>
<sequence>MSNSALLPQISSYSPNGGTLSIITSTVSSLISSTRNQLLPHPNLTTTIIANSVISNITFQDIPYSPELSSFSSNLLIHSFDVSDSDRLLYCGFVDLNQPNVGHVSNASLIRTSANADYTNTQYGHQDISSYQTISNTKASGLTSGCFFIKNGNQLTLQTCLFQNIKRSTSGTVVHGDFDNTNQAVIMKKVICDTCNSTGGQGTIWTHLGRIEIEDSEFRSCEAEDYGGAIRIGFNINPNPLLITNTLFSKCGVRSGPGGAISGKINGRDKTRIVGCIFENCYCPRKGAALDLWDGKQFYIADCLFIDNKAGGSNTSDLQIWDTTKYEFDLDNGLIGCLSSSQQPRISFVNTSLTEEETAKYFPIFTLNVLILAESGNDAVFCGYDYKPRGDCRTINYAVQNLKSFKSDPFYYISIRSADDNSIYPINTSITNQFTNMEVRHYAADTLGRISCESPLTYLSSTASGFHHRFRDLHIHHFTNTDSNVQAMFKVEGGSLSVIHCSLDGCETDTNQNQIKTPLFKISSGSVTCSELSVTSLTFIGAKLIETTSYASLSVTDSKFASLTSDSTLINLKGSSGTTTFTSTIFTDVSASTQPMIDVDITGTVLFDRTTFENASPLTSTLYTASSSSKVQFSGASLLSVAADTGIIETKTGTVQMDACLIGPSTPTTITSALLTAGYADSTTTATLNIASSTFKNIKSNGAPALSVAQKGVVSMTSCVVESSSTMVSSLFSVTSGGQLTIDTLFFASISSSSGPIIQAGSGSTLILSGRFSSTTDAQMSATTVDLGASSLISSSSTLTMNAITISNLQSTSPLIVLTPTNEKTTIGKSETTTHFESIKSSSTAGGSAISSTLTSGAALSISSTDFLDCSSTNGNGGAVSVSIVDGTLTIASTVSFKKCSSSGNGGALFIDLTGRKTGSFSLNNIVYGSGEDTNSCAESRKGTDLFIAVKKGDLEVINSTSVIGTYFTTPESEAATFSLAELSKYEFSESDGVSGSILYLFNGYSGGELVVDSSKGFEHSLCGHSKLPCDSLHTGFALLKGENAAVVMQSGSDVSAGIESKAQATIKSNISTKQTVKLVSDVSITVSQDCLTVNTLIFTAPDVPLSSSFFVVSGGSFSVSNCEFTSISSTDGGSAISATLDSSAALSISLATFVGCSSTEGDGGAVHVTLTGGSFAILSSSSFKSCSSSGVGGAIFVDASSDSELSFNIANAVFGVLEDDGNKCGEDKSGNDVFIKAGDLSSFKKKELFPSKYSVVTIDNTLVDSIRLSSSHTAQVLSLLQYLYTPLTSGLVSDLDTVSSDVAQCGFLELHCKSLNRLIENAKAISLATINASLTIRETFAPTSTFVITSISESRSSLVLSALPSLSVNSDNIQLTLTQLSISSKSSTSNSETDLVVVQNGILIVSDSSFTTQTTLSSAFVSISKGGSLQITGLDVTSAQLTDNPLFKTEGSGSVNIQSSSFASIARDDFGNGTVLSSHLASSSSFVLDNIDITNCGTAILLDMNDCTASTQYSVTNLKFFSIGSEPQLVVVGEDLYSFITSEHWTGSYEYLTENKDVLNSFDAKWDLKVSLLTYLIPYEGDVILNKGNGGQSPICGSGEVPCSSLEIGLTRVANSGNCVCRELVSLGSHDLTISKSVSIRGDKLSSLLLIENGQTLVVDHTQATESSPILFSSLTFGLPSQETTKDGFIIVQNGFVKLDLCVLQTSSLASPAIVSRGGEAVLSRLTFDVGSFQSPVFALDENTTVDRTSIENVVFVLLKAVNSNFLHLSSVNLTNIGLEGASNTDDVCSWEGGVIELVSSITTVSSSSFSSISTNVFSIVGGSISIEQCVFSKNLVGNEAHPSFQHNFQCADAFISIDETSEFEQSRSSDALSLWISASTCNITAPSSLSPDAPLFVPNLPKKLDVQSYTDSTTPSKNQARKITVKGSNFINCGLVLVIAAKSSSAAAELSLTLTDDLPTGIKSLSSNDSSISFVVDPSTAKLKDGDYLLNILVNTKLMSSFDLFSVTVSKQAKAAQQQQRMILIAACSAGSVLLLLLIVVICCCVRRNKKMKEKEKTEMGEERTLLTDQSEYFQNTVQQSQDNSENKLDIVNNTKRRAQWIVPDSLPLLLFAQRRKVLEGVGLDNKVCVVCQEPDHPLAFGNQKLSLHSRIHSDASPFAEGDADGIGLTEAEQEMYGQAMKLRSLGRDESISIILKVARALLYLKKKGEHSSLLSKETQQKFPPFCISGLTSHSILLYPNGHVLVALPSAFVTSIADTLPIDASTPVSNVVLAEDPDSPRWYSPENENAREFTSDESDKSVVFSLGMILFEMLTEEIPFKETDAINAHRQIKSGSLPNLTLASPPTLSDHQETLQTGAPNDVTTILERALLCDASERLSLSELVHALESVSI</sequence>
<evidence type="ECO:0000256" key="1">
    <source>
        <dbReference type="SAM" id="Phobius"/>
    </source>
</evidence>
<accession>A0ABQ9Y372</accession>
<keyword evidence="1" id="KW-0812">Transmembrane</keyword>
<dbReference type="SUPFAM" id="SSF51126">
    <property type="entry name" value="Pectin lyase-like"/>
    <property type="match status" value="1"/>
</dbReference>
<evidence type="ECO:0000313" key="4">
    <source>
        <dbReference type="Proteomes" id="UP001281761"/>
    </source>
</evidence>
<dbReference type="InterPro" id="IPR011050">
    <property type="entry name" value="Pectin_lyase_fold/virulence"/>
</dbReference>
<keyword evidence="1" id="KW-0472">Membrane</keyword>
<gene>
    <name evidence="3" type="ORF">BLNAU_6890</name>
</gene>
<feature type="domain" description="Protein kinase" evidence="2">
    <location>
        <begin position="2021"/>
        <end position="2391"/>
    </location>
</feature>
<reference evidence="3 4" key="1">
    <citation type="journal article" date="2022" name="bioRxiv">
        <title>Genomics of Preaxostyla Flagellates Illuminates Evolutionary Transitions and the Path Towards Mitochondrial Loss.</title>
        <authorList>
            <person name="Novak L.V.F."/>
            <person name="Treitli S.C."/>
            <person name="Pyrih J."/>
            <person name="Halakuc P."/>
            <person name="Pipaliya S.V."/>
            <person name="Vacek V."/>
            <person name="Brzon O."/>
            <person name="Soukal P."/>
            <person name="Eme L."/>
            <person name="Dacks J.B."/>
            <person name="Karnkowska A."/>
            <person name="Elias M."/>
            <person name="Hampl V."/>
        </authorList>
    </citation>
    <scope>NUCLEOTIDE SEQUENCE [LARGE SCALE GENOMIC DNA]</scope>
    <source>
        <strain evidence="3">NAU3</strain>
        <tissue evidence="3">Gut</tissue>
    </source>
</reference>
<dbReference type="InterPro" id="IPR011009">
    <property type="entry name" value="Kinase-like_dom_sf"/>
</dbReference>
<keyword evidence="4" id="KW-1185">Reference proteome</keyword>
<evidence type="ECO:0000313" key="3">
    <source>
        <dbReference type="EMBL" id="KAK2958186.1"/>
    </source>
</evidence>
<proteinExistence type="predicted"/>
<organism evidence="3 4">
    <name type="scientific">Blattamonas nauphoetae</name>
    <dbReference type="NCBI Taxonomy" id="2049346"/>
    <lineage>
        <taxon>Eukaryota</taxon>
        <taxon>Metamonada</taxon>
        <taxon>Preaxostyla</taxon>
        <taxon>Oxymonadida</taxon>
        <taxon>Blattamonas</taxon>
    </lineage>
</organism>
<dbReference type="EMBL" id="JARBJD010000040">
    <property type="protein sequence ID" value="KAK2958186.1"/>
    <property type="molecule type" value="Genomic_DNA"/>
</dbReference>